<feature type="transmembrane region" description="Helical" evidence="1">
    <location>
        <begin position="77"/>
        <end position="101"/>
    </location>
</feature>
<name>S0P3J1_9ENTE</name>
<dbReference type="PATRIC" id="fig|1140003.3.peg.1884"/>
<feature type="transmembrane region" description="Helical" evidence="1">
    <location>
        <begin position="40"/>
        <end position="65"/>
    </location>
</feature>
<keyword evidence="1" id="KW-0472">Membrane</keyword>
<keyword evidence="1" id="KW-1133">Transmembrane helix</keyword>
<dbReference type="Pfam" id="PF11391">
    <property type="entry name" value="DUF2798"/>
    <property type="match status" value="2"/>
</dbReference>
<reference evidence="2 3" key="1">
    <citation type="submission" date="2013-03" db="EMBL/GenBank/DDBJ databases">
        <title>The Genome Sequence of Enterococcus sulfureus ATCC_49903 (PacBio/Illumina hybrid assembly).</title>
        <authorList>
            <consortium name="The Broad Institute Genomics Platform"/>
            <consortium name="The Broad Institute Genome Sequencing Center for Infectious Disease"/>
            <person name="Earl A."/>
            <person name="Russ C."/>
            <person name="Gilmore M."/>
            <person name="Surin D."/>
            <person name="Walker B."/>
            <person name="Young S."/>
            <person name="Zeng Q."/>
            <person name="Gargeya S."/>
            <person name="Fitzgerald M."/>
            <person name="Haas B."/>
            <person name="Abouelleil A."/>
            <person name="Allen A.W."/>
            <person name="Alvarado L."/>
            <person name="Arachchi H.M."/>
            <person name="Berlin A.M."/>
            <person name="Chapman S.B."/>
            <person name="Gainer-Dewar J."/>
            <person name="Goldberg J."/>
            <person name="Griggs A."/>
            <person name="Gujja S."/>
            <person name="Hansen M."/>
            <person name="Howarth C."/>
            <person name="Imamovic A."/>
            <person name="Ireland A."/>
            <person name="Larimer J."/>
            <person name="McCowan C."/>
            <person name="Murphy C."/>
            <person name="Pearson M."/>
            <person name="Poon T.W."/>
            <person name="Priest M."/>
            <person name="Roberts A."/>
            <person name="Saif S."/>
            <person name="Shea T."/>
            <person name="Sisk P."/>
            <person name="Sykes S."/>
            <person name="Wortman J."/>
            <person name="Nusbaum C."/>
            <person name="Birren B."/>
        </authorList>
    </citation>
    <scope>NUCLEOTIDE SEQUENCE [LARGE SCALE GENOMIC DNA]</scope>
    <source>
        <strain evidence="2 3">ATCC 49903</strain>
    </source>
</reference>
<dbReference type="STRING" id="1140003.OMY_01954"/>
<comment type="caution">
    <text evidence="2">The sequence shown here is derived from an EMBL/GenBank/DDBJ whole genome shotgun (WGS) entry which is preliminary data.</text>
</comment>
<dbReference type="EMBL" id="ASWO01000007">
    <property type="protein sequence ID" value="EOT83016.1"/>
    <property type="molecule type" value="Genomic_DNA"/>
</dbReference>
<evidence type="ECO:0000313" key="2">
    <source>
        <dbReference type="EMBL" id="EOT83016.1"/>
    </source>
</evidence>
<dbReference type="RefSeq" id="WP_016186386.1">
    <property type="nucleotide sequence ID" value="NZ_ASWO01000007.1"/>
</dbReference>
<keyword evidence="3" id="KW-1185">Reference proteome</keyword>
<evidence type="ECO:0000313" key="3">
    <source>
        <dbReference type="Proteomes" id="UP000015961"/>
    </source>
</evidence>
<dbReference type="AlphaFoldDB" id="S0P3J1"/>
<dbReference type="Proteomes" id="UP000015961">
    <property type="component" value="Unassembled WGS sequence"/>
</dbReference>
<dbReference type="OrthoDB" id="7062363at2"/>
<sequence length="149" mass="16509">MPTNKKEGLFFTTMMCGLMVIGMSIYNLSLHQALTLESFAIGLIPAFVFAFILDVFIVGVVAKKIAFSLPISKEKPIFLILTISTLMIIGMVTFMSAFGIVMNGQTTQFVSVYGQTWLLNFIVALPYQLLIVGPISRFMLSRMRPALAQ</sequence>
<organism evidence="2 3">
    <name type="scientific">Enterococcus sulfureus ATCC 49903</name>
    <dbReference type="NCBI Taxonomy" id="1140003"/>
    <lineage>
        <taxon>Bacteria</taxon>
        <taxon>Bacillati</taxon>
        <taxon>Bacillota</taxon>
        <taxon>Bacilli</taxon>
        <taxon>Lactobacillales</taxon>
        <taxon>Enterococcaceae</taxon>
        <taxon>Enterococcus</taxon>
    </lineage>
</organism>
<proteinExistence type="predicted"/>
<dbReference type="eggNOG" id="ENOG5032QWV">
    <property type="taxonomic scope" value="Bacteria"/>
</dbReference>
<protein>
    <recommendedName>
        <fullName evidence="4">DUF2798 domain-containing protein</fullName>
    </recommendedName>
</protein>
<feature type="transmembrane region" description="Helical" evidence="1">
    <location>
        <begin position="9"/>
        <end position="28"/>
    </location>
</feature>
<dbReference type="InterPro" id="IPR021529">
    <property type="entry name" value="DUF2798"/>
</dbReference>
<evidence type="ECO:0008006" key="4">
    <source>
        <dbReference type="Google" id="ProtNLM"/>
    </source>
</evidence>
<accession>S0P3J1</accession>
<feature type="transmembrane region" description="Helical" evidence="1">
    <location>
        <begin position="121"/>
        <end position="140"/>
    </location>
</feature>
<keyword evidence="1" id="KW-0812">Transmembrane</keyword>
<evidence type="ECO:0000256" key="1">
    <source>
        <dbReference type="SAM" id="Phobius"/>
    </source>
</evidence>
<gene>
    <name evidence="2" type="ORF">I573_02129</name>
</gene>